<comment type="caution">
    <text evidence="1">The sequence shown here is derived from an EMBL/GenBank/DDBJ whole genome shotgun (WGS) entry which is preliminary data.</text>
</comment>
<dbReference type="OrthoDB" id="6120799at2"/>
<organism evidence="1 2">
    <name type="scientific">Cohnella pontilimi</name>
    <dbReference type="NCBI Taxonomy" id="2564100"/>
    <lineage>
        <taxon>Bacteria</taxon>
        <taxon>Bacillati</taxon>
        <taxon>Bacillota</taxon>
        <taxon>Bacilli</taxon>
        <taxon>Bacillales</taxon>
        <taxon>Paenibacillaceae</taxon>
        <taxon>Cohnella</taxon>
    </lineage>
</organism>
<evidence type="ECO:0000313" key="2">
    <source>
        <dbReference type="Proteomes" id="UP000309673"/>
    </source>
</evidence>
<dbReference type="Gene3D" id="3.40.30.10">
    <property type="entry name" value="Glutaredoxin"/>
    <property type="match status" value="1"/>
</dbReference>
<dbReference type="EMBL" id="SUPK01000006">
    <property type="protein sequence ID" value="TJY41529.1"/>
    <property type="molecule type" value="Genomic_DNA"/>
</dbReference>
<protein>
    <submittedName>
        <fullName evidence="1">Thioredoxin family protein</fullName>
    </submittedName>
</protein>
<sequence length="205" mass="23869">MKEMLNLKHKIGQGITPREFMKGMKVRVMELSGIANTKEQLIYNYDNFVWTDTEDQAFFRSLSDHVDLYCLLLATDWCPDVIWNVPVLFRLMEQAQISTEVLIMDDHLDTMDLFLTDGARAQPIAVFLKTSGEVVGKWGARPSYIQSVMDRFKAYNRDKQAADYQENLNETYRQIGSLYQDGTKYQRVMIQELKALLVSIIHERQ</sequence>
<name>A0A4V5LS26_9BACL</name>
<dbReference type="AlphaFoldDB" id="A0A4V5LS26"/>
<evidence type="ECO:0000313" key="1">
    <source>
        <dbReference type="EMBL" id="TJY41529.1"/>
    </source>
</evidence>
<dbReference type="Proteomes" id="UP000309673">
    <property type="component" value="Unassembled WGS sequence"/>
</dbReference>
<dbReference type="Pfam" id="PF14595">
    <property type="entry name" value="Thioredoxin_9"/>
    <property type="match status" value="1"/>
</dbReference>
<dbReference type="RefSeq" id="WP_136778449.1">
    <property type="nucleotide sequence ID" value="NZ_SUPK01000006.1"/>
</dbReference>
<gene>
    <name evidence="1" type="ORF">E5161_14110</name>
</gene>
<accession>A0A4V5LS26</accession>
<proteinExistence type="predicted"/>
<reference evidence="1 2" key="1">
    <citation type="submission" date="2019-04" db="EMBL/GenBank/DDBJ databases">
        <title>Cohnella sp. nov., isolated from soil.</title>
        <authorList>
            <person name="Kim W."/>
        </authorList>
    </citation>
    <scope>NUCLEOTIDE SEQUENCE [LARGE SCALE GENOMIC DNA]</scope>
    <source>
        <strain evidence="1 2">CAU 1483</strain>
    </source>
</reference>
<keyword evidence="2" id="KW-1185">Reference proteome</keyword>